<dbReference type="EMBL" id="CP012526">
    <property type="protein sequence ID" value="ALC47100.1"/>
    <property type="molecule type" value="Genomic_DNA"/>
</dbReference>
<proteinExistence type="predicted"/>
<dbReference type="GO" id="GO:0005813">
    <property type="term" value="C:centrosome"/>
    <property type="evidence" value="ECO:0007669"/>
    <property type="project" value="TreeGrafter"/>
</dbReference>
<dbReference type="PANTHER" id="PTHR46540:SF1">
    <property type="entry name" value="TETRATRICOPEPTIDE REPEAT PROTEIN 12"/>
    <property type="match status" value="1"/>
</dbReference>
<protein>
    <submittedName>
        <fullName evidence="1">Maker221</fullName>
    </submittedName>
</protein>
<sequence>MQSVNHGECNESFLTGANKVVDLIQFFEGMVSANKMDETLDGKKKQPVEVKDISAEVTDDNFVISQRLGADRMSTSVSAKRSRSRLNKAAANLNQFTFMRQLDQTDEQQVQARIERERVANNYRRQGNFEYRRSHFESAIELYTRGLDYIHDTPVLYLNRACCYIKLRNYKRALIDCDYILNHLDPKYLRAWLYRAGAYQRLGDDQNYEYSVYQAKRLNYKDLEYIETFLEKVRSHF</sequence>
<dbReference type="SMR" id="A0A0M4F5G0"/>
<dbReference type="InterPro" id="IPR043195">
    <property type="entry name" value="TTC12"/>
</dbReference>
<evidence type="ECO:0000313" key="1">
    <source>
        <dbReference type="EMBL" id="ALC47100.1"/>
    </source>
</evidence>
<reference evidence="1 2" key="1">
    <citation type="submission" date="2015-08" db="EMBL/GenBank/DDBJ databases">
        <title>Ancestral chromatin configuration constrains chromatin evolution on differentiating sex chromosomes in Drosophila.</title>
        <authorList>
            <person name="Zhou Q."/>
            <person name="Bachtrog D."/>
        </authorList>
    </citation>
    <scope>NUCLEOTIDE SEQUENCE [LARGE SCALE GENOMIC DNA]</scope>
    <source>
        <tissue evidence="1">Whole larvae</tissue>
    </source>
</reference>
<organism evidence="1 2">
    <name type="scientific">Drosophila busckii</name>
    <name type="common">Fruit fly</name>
    <dbReference type="NCBI Taxonomy" id="30019"/>
    <lineage>
        <taxon>Eukaryota</taxon>
        <taxon>Metazoa</taxon>
        <taxon>Ecdysozoa</taxon>
        <taxon>Arthropoda</taxon>
        <taxon>Hexapoda</taxon>
        <taxon>Insecta</taxon>
        <taxon>Pterygota</taxon>
        <taxon>Neoptera</taxon>
        <taxon>Endopterygota</taxon>
        <taxon>Diptera</taxon>
        <taxon>Brachycera</taxon>
        <taxon>Muscomorpha</taxon>
        <taxon>Ephydroidea</taxon>
        <taxon>Drosophilidae</taxon>
        <taxon>Drosophila</taxon>
    </lineage>
</organism>
<dbReference type="OMA" id="YLRAWLY"/>
<dbReference type="InterPro" id="IPR011990">
    <property type="entry name" value="TPR-like_helical_dom_sf"/>
</dbReference>
<keyword evidence="2" id="KW-1185">Reference proteome</keyword>
<dbReference type="GO" id="GO:0007288">
    <property type="term" value="P:sperm axoneme assembly"/>
    <property type="evidence" value="ECO:0007669"/>
    <property type="project" value="TreeGrafter"/>
</dbReference>
<accession>A0A0M4F5G0</accession>
<dbReference type="AlphaFoldDB" id="A0A0M4F5G0"/>
<dbReference type="STRING" id="30019.A0A0M4F5G0"/>
<gene>
    <name evidence="1" type="ORF">Dbus_chr3Rg1850</name>
</gene>
<dbReference type="GO" id="GO:0070286">
    <property type="term" value="P:axonemal dynein complex assembly"/>
    <property type="evidence" value="ECO:0007669"/>
    <property type="project" value="TreeGrafter"/>
</dbReference>
<dbReference type="SUPFAM" id="SSF48452">
    <property type="entry name" value="TPR-like"/>
    <property type="match status" value="1"/>
</dbReference>
<dbReference type="OrthoDB" id="2017782at2759"/>
<evidence type="ECO:0000313" key="2">
    <source>
        <dbReference type="Proteomes" id="UP000494163"/>
    </source>
</evidence>
<dbReference type="PANTHER" id="PTHR46540">
    <property type="entry name" value="TETRATRICOPEPTIDE REPEAT PROTEIN 12"/>
    <property type="match status" value="1"/>
</dbReference>
<dbReference type="Gene3D" id="1.25.40.10">
    <property type="entry name" value="Tetratricopeptide repeat domain"/>
    <property type="match status" value="1"/>
</dbReference>
<dbReference type="Proteomes" id="UP000494163">
    <property type="component" value="Chromosome 3R"/>
</dbReference>
<dbReference type="GO" id="GO:0005737">
    <property type="term" value="C:cytoplasm"/>
    <property type="evidence" value="ECO:0007669"/>
    <property type="project" value="TreeGrafter"/>
</dbReference>
<name>A0A0M4F5G0_DROBS</name>